<dbReference type="HOGENOM" id="CLU_007383_12_2_1"/>
<organism evidence="1 2">
    <name type="scientific">Galerina marginata (strain CBS 339.88)</name>
    <dbReference type="NCBI Taxonomy" id="685588"/>
    <lineage>
        <taxon>Eukaryota</taxon>
        <taxon>Fungi</taxon>
        <taxon>Dikarya</taxon>
        <taxon>Basidiomycota</taxon>
        <taxon>Agaricomycotina</taxon>
        <taxon>Agaricomycetes</taxon>
        <taxon>Agaricomycetidae</taxon>
        <taxon>Agaricales</taxon>
        <taxon>Agaricineae</taxon>
        <taxon>Strophariaceae</taxon>
        <taxon>Galerina</taxon>
    </lineage>
</organism>
<dbReference type="GO" id="GO:0005737">
    <property type="term" value="C:cytoplasm"/>
    <property type="evidence" value="ECO:0007669"/>
    <property type="project" value="TreeGrafter"/>
</dbReference>
<sequence length="348" mass="37516">MQSNIQRTVFLLGATGYLGSQFLVSLGRRSPSLQFHVIALVRNLDAQKEARLKTIYPDLSAVEGSLDDADVIVEGASRAKYVVNCASSDHDKSIEAILAGLEKQSEKRPGDPPLYIHVSGLAIVNDNARGELVDEDKIPHYSDIGFSLEQLPPDNPHLSCDALIAAAGIRKQNPIRTIVAYPSWVYGLGEGMTKTTFALRGFMGAFKITGYAGTWGPGYNAVSSVHIKDCAEALLIIFEAAVAGKADEGAEGHYFITSDAPYVAFRDIATAIGDIMFSKGVYKQGGSQPLPPSITDAFGEGVWRALGGNNRAKPQRLERLGWEATETKKVSLLASLPQEIEVILDEGH</sequence>
<dbReference type="EMBL" id="KL142383">
    <property type="protein sequence ID" value="KDR74353.1"/>
    <property type="molecule type" value="Genomic_DNA"/>
</dbReference>
<dbReference type="GO" id="GO:0004029">
    <property type="term" value="F:aldehyde dehydrogenase (NAD+) activity"/>
    <property type="evidence" value="ECO:0007669"/>
    <property type="project" value="TreeGrafter"/>
</dbReference>
<reference evidence="2" key="1">
    <citation type="journal article" date="2014" name="Proc. Natl. Acad. Sci. U.S.A.">
        <title>Extensive sampling of basidiomycete genomes demonstrates inadequacy of the white-rot/brown-rot paradigm for wood decay fungi.</title>
        <authorList>
            <person name="Riley R."/>
            <person name="Salamov A.A."/>
            <person name="Brown D.W."/>
            <person name="Nagy L.G."/>
            <person name="Floudas D."/>
            <person name="Held B.W."/>
            <person name="Levasseur A."/>
            <person name="Lombard V."/>
            <person name="Morin E."/>
            <person name="Otillar R."/>
            <person name="Lindquist E.A."/>
            <person name="Sun H."/>
            <person name="LaButti K.M."/>
            <person name="Schmutz J."/>
            <person name="Jabbour D."/>
            <person name="Luo H."/>
            <person name="Baker S.E."/>
            <person name="Pisabarro A.G."/>
            <person name="Walton J.D."/>
            <person name="Blanchette R.A."/>
            <person name="Henrissat B."/>
            <person name="Martin F."/>
            <person name="Cullen D."/>
            <person name="Hibbett D.S."/>
            <person name="Grigoriev I.V."/>
        </authorList>
    </citation>
    <scope>NUCLEOTIDE SEQUENCE [LARGE SCALE GENOMIC DNA]</scope>
    <source>
        <strain evidence="2">CBS 339.88</strain>
    </source>
</reference>
<evidence type="ECO:0008006" key="3">
    <source>
        <dbReference type="Google" id="ProtNLM"/>
    </source>
</evidence>
<dbReference type="Gene3D" id="3.40.50.720">
    <property type="entry name" value="NAD(P)-binding Rossmann-like Domain"/>
    <property type="match status" value="1"/>
</dbReference>
<protein>
    <recommendedName>
        <fullName evidence="3">NmrA-like domain-containing protein</fullName>
    </recommendedName>
</protein>
<dbReference type="STRING" id="685588.A0A067T5Q6"/>
<dbReference type="Proteomes" id="UP000027222">
    <property type="component" value="Unassembled WGS sequence"/>
</dbReference>
<dbReference type="PANTHER" id="PTHR48079:SF6">
    <property type="entry name" value="NAD(P)-BINDING DOMAIN-CONTAINING PROTEIN-RELATED"/>
    <property type="match status" value="1"/>
</dbReference>
<dbReference type="PANTHER" id="PTHR48079">
    <property type="entry name" value="PROTEIN YEEZ"/>
    <property type="match status" value="1"/>
</dbReference>
<dbReference type="OrthoDB" id="2130169at2759"/>
<dbReference type="SUPFAM" id="SSF51735">
    <property type="entry name" value="NAD(P)-binding Rossmann-fold domains"/>
    <property type="match status" value="1"/>
</dbReference>
<dbReference type="InterPro" id="IPR036291">
    <property type="entry name" value="NAD(P)-bd_dom_sf"/>
</dbReference>
<proteinExistence type="predicted"/>
<evidence type="ECO:0000313" key="1">
    <source>
        <dbReference type="EMBL" id="KDR74353.1"/>
    </source>
</evidence>
<dbReference type="AlphaFoldDB" id="A0A067T5Q6"/>
<evidence type="ECO:0000313" key="2">
    <source>
        <dbReference type="Proteomes" id="UP000027222"/>
    </source>
</evidence>
<dbReference type="InterPro" id="IPR051783">
    <property type="entry name" value="NAD(P)-dependent_oxidoreduct"/>
</dbReference>
<accession>A0A067T5Q6</accession>
<name>A0A067T5Q6_GALM3</name>
<gene>
    <name evidence="1" type="ORF">GALMADRAFT_227416</name>
</gene>
<keyword evidence="2" id="KW-1185">Reference proteome</keyword>